<evidence type="ECO:0000256" key="4">
    <source>
        <dbReference type="ARBA" id="ARBA00022980"/>
    </source>
</evidence>
<protein>
    <recommendedName>
        <fullName evidence="7">Small ribosomal subunit protein mS29</fullName>
    </recommendedName>
</protein>
<keyword evidence="3" id="KW-0809">Transit peptide</keyword>
<keyword evidence="6" id="KW-0687">Ribonucleoprotein</keyword>
<dbReference type="GO" id="GO:0005763">
    <property type="term" value="C:mitochondrial small ribosomal subunit"/>
    <property type="evidence" value="ECO:0007669"/>
    <property type="project" value="TreeGrafter"/>
</dbReference>
<comment type="similarity">
    <text evidence="2">Belongs to the mitochondrion-specific ribosomal protein mS29 family.</text>
</comment>
<evidence type="ECO:0000313" key="8">
    <source>
        <dbReference type="EMBL" id="CAH0753897.1"/>
    </source>
</evidence>
<dbReference type="Proteomes" id="UP001152759">
    <property type="component" value="Chromosome 1"/>
</dbReference>
<comment type="subcellular location">
    <subcellularLocation>
        <location evidence="1">Mitochondrion</location>
    </subcellularLocation>
</comment>
<evidence type="ECO:0000256" key="7">
    <source>
        <dbReference type="ARBA" id="ARBA00035140"/>
    </source>
</evidence>
<dbReference type="Pfam" id="PF10236">
    <property type="entry name" value="DAP3"/>
    <property type="match status" value="1"/>
</dbReference>
<evidence type="ECO:0000256" key="5">
    <source>
        <dbReference type="ARBA" id="ARBA00023128"/>
    </source>
</evidence>
<keyword evidence="4" id="KW-0689">Ribosomal protein</keyword>
<dbReference type="InterPro" id="IPR008092">
    <property type="entry name" value="Ribosomal_mS29_met"/>
</dbReference>
<dbReference type="KEGG" id="btab:109038899"/>
<gene>
    <name evidence="8" type="ORF">BEMITA_LOCUS1177</name>
</gene>
<keyword evidence="5" id="KW-0496">Mitochondrion</keyword>
<dbReference type="AlphaFoldDB" id="A0A9P0C0A7"/>
<evidence type="ECO:0000256" key="3">
    <source>
        <dbReference type="ARBA" id="ARBA00022946"/>
    </source>
</evidence>
<keyword evidence="9" id="KW-1185">Reference proteome</keyword>
<organism evidence="8 9">
    <name type="scientific">Bemisia tabaci</name>
    <name type="common">Sweetpotato whitefly</name>
    <name type="synonym">Aleurodes tabaci</name>
    <dbReference type="NCBI Taxonomy" id="7038"/>
    <lineage>
        <taxon>Eukaryota</taxon>
        <taxon>Metazoa</taxon>
        <taxon>Ecdysozoa</taxon>
        <taxon>Arthropoda</taxon>
        <taxon>Hexapoda</taxon>
        <taxon>Insecta</taxon>
        <taxon>Pterygota</taxon>
        <taxon>Neoptera</taxon>
        <taxon>Paraneoptera</taxon>
        <taxon>Hemiptera</taxon>
        <taxon>Sternorrhyncha</taxon>
        <taxon>Aleyrodoidea</taxon>
        <taxon>Aleyrodidae</taxon>
        <taxon>Aleyrodinae</taxon>
        <taxon>Bemisia</taxon>
    </lineage>
</organism>
<evidence type="ECO:0000256" key="6">
    <source>
        <dbReference type="ARBA" id="ARBA00023274"/>
    </source>
</evidence>
<dbReference type="EMBL" id="OU963862">
    <property type="protein sequence ID" value="CAH0753897.1"/>
    <property type="molecule type" value="Genomic_DNA"/>
</dbReference>
<accession>A0A9P0C0A7</accession>
<dbReference type="InterPro" id="IPR019368">
    <property type="entry name" value="Ribosomal_mS29"/>
</dbReference>
<dbReference type="GO" id="GO:0003735">
    <property type="term" value="F:structural constituent of ribosome"/>
    <property type="evidence" value="ECO:0007669"/>
    <property type="project" value="TreeGrafter"/>
</dbReference>
<reference evidence="8" key="1">
    <citation type="submission" date="2021-12" db="EMBL/GenBank/DDBJ databases">
        <authorList>
            <person name="King R."/>
        </authorList>
    </citation>
    <scope>NUCLEOTIDE SEQUENCE</scope>
</reference>
<dbReference type="PANTHER" id="PTHR12810:SF0">
    <property type="entry name" value="SMALL RIBOSOMAL SUBUNIT PROTEIN MS29"/>
    <property type="match status" value="1"/>
</dbReference>
<sequence>MIVKLLRAPRLLSKCVVRNFSAVEPVVNLNERKVFAKRAETNDPATHSENDIGKFYTVSIEDNKKLFSFYEFPAQFERNIKTFNESAFMIREPALEIINSLKTLDPTKPILKFVIYGRFGEGKTMTFCHICHFAHRAGWILCYVPTSTIWMRWSKEVTFSETKPESINIPLESAQWLRNFKIQNADLISKLDLRVRDKIVWSAREITEKDAPLMELVDHGINRVKYAADVVDVLIENIKLYSTEQRCRTLVAIDGFNGFFNPKSNLKAPDKTPVPPLRVTIMQSLMKLTQADWSNGAAVLTVDTKNSYPDNREFVFPLYLLHKEGFEHLDPFIPVYVPALNPKEVNNLLDYYEEKKWLLKPQAREEIEFLSTRNPYHLTELCGPL</sequence>
<evidence type="ECO:0000313" key="9">
    <source>
        <dbReference type="Proteomes" id="UP001152759"/>
    </source>
</evidence>
<dbReference type="PRINTS" id="PR01716">
    <property type="entry name" value="DEATHASSOCP3"/>
</dbReference>
<evidence type="ECO:0000256" key="1">
    <source>
        <dbReference type="ARBA" id="ARBA00004173"/>
    </source>
</evidence>
<proteinExistence type="inferred from homology"/>
<name>A0A9P0C0A7_BEMTA</name>
<dbReference type="GO" id="GO:0006915">
    <property type="term" value="P:apoptotic process"/>
    <property type="evidence" value="ECO:0007669"/>
    <property type="project" value="InterPro"/>
</dbReference>
<evidence type="ECO:0000256" key="2">
    <source>
        <dbReference type="ARBA" id="ARBA00009863"/>
    </source>
</evidence>
<dbReference type="PANTHER" id="PTHR12810">
    <property type="entry name" value="MITOCHONDRIAL 28S RIBOSOMAL PROTEIN S29"/>
    <property type="match status" value="1"/>
</dbReference>